<accession>A0A139SSH4</accession>
<keyword evidence="3" id="KW-1185">Reference proteome</keyword>
<evidence type="ECO:0000256" key="1">
    <source>
        <dbReference type="SAM" id="MobiDB-lite"/>
    </source>
</evidence>
<feature type="compositionally biased region" description="Polar residues" evidence="1">
    <location>
        <begin position="68"/>
        <end position="79"/>
    </location>
</feature>
<dbReference type="EMBL" id="LSZQ01000014">
    <property type="protein sequence ID" value="KXU37528.1"/>
    <property type="molecule type" value="Genomic_DNA"/>
</dbReference>
<dbReference type="Gene3D" id="3.30.160.250">
    <property type="match status" value="1"/>
</dbReference>
<dbReference type="SUPFAM" id="SSF143100">
    <property type="entry name" value="TTHA1013/TTHA0281-like"/>
    <property type="match status" value="1"/>
</dbReference>
<comment type="caution">
    <text evidence="2">The sequence shown here is derived from an EMBL/GenBank/DDBJ whole genome shotgun (WGS) entry which is preliminary data.</text>
</comment>
<evidence type="ECO:0000313" key="3">
    <source>
        <dbReference type="Proteomes" id="UP000070058"/>
    </source>
</evidence>
<gene>
    <name evidence="2" type="ORF">AXK11_02210</name>
</gene>
<name>A0A139SSH4_9BACT</name>
<feature type="region of interest" description="Disordered" evidence="1">
    <location>
        <begin position="61"/>
        <end position="113"/>
    </location>
</feature>
<proteinExistence type="predicted"/>
<evidence type="ECO:0008006" key="4">
    <source>
        <dbReference type="Google" id="ProtNLM"/>
    </source>
</evidence>
<dbReference type="Proteomes" id="UP000070058">
    <property type="component" value="Unassembled WGS sequence"/>
</dbReference>
<dbReference type="RefSeq" id="WP_068628818.1">
    <property type="nucleotide sequence ID" value="NZ_LSZQ01000014.1"/>
</dbReference>
<sequence length="113" mass="12057">MKKSVNDYQFQIWYSAEDECWIAQVVGWPSIMADGASVEEAAYEIRASLALALKVSLEHGNPIPEPQSAGQSVAATLSRSGGRGMASARLAADRRNARKAGRPRKAAKVLAAA</sequence>
<evidence type="ECO:0000313" key="2">
    <source>
        <dbReference type="EMBL" id="KXU37528.1"/>
    </source>
</evidence>
<organism evidence="2 3">
    <name type="scientific">Cephaloticoccus primus</name>
    <dbReference type="NCBI Taxonomy" id="1548207"/>
    <lineage>
        <taxon>Bacteria</taxon>
        <taxon>Pseudomonadati</taxon>
        <taxon>Verrucomicrobiota</taxon>
        <taxon>Opitutia</taxon>
        <taxon>Opitutales</taxon>
        <taxon>Opitutaceae</taxon>
        <taxon>Cephaloticoccus</taxon>
    </lineage>
</organism>
<dbReference type="InterPro" id="IPR035069">
    <property type="entry name" value="TTHA1013/TTHA0281-like"/>
</dbReference>
<protein>
    <recommendedName>
        <fullName evidence="4">HicB-like antitoxin of toxin-antitoxin system domain-containing protein</fullName>
    </recommendedName>
</protein>
<reference evidence="3" key="1">
    <citation type="submission" date="2016-02" db="EMBL/GenBank/DDBJ databases">
        <authorList>
            <person name="Sanders J.G."/>
            <person name="Lin J.Y."/>
            <person name="Wertz J.T."/>
            <person name="Russell J.A."/>
            <person name="Moreau C.S."/>
            <person name="Powell S."/>
        </authorList>
    </citation>
    <scope>NUCLEOTIDE SEQUENCE [LARGE SCALE GENOMIC DNA]</scope>
    <source>
        <strain evidence="3">CAG34</strain>
    </source>
</reference>
<feature type="compositionally biased region" description="Basic residues" evidence="1">
    <location>
        <begin position="96"/>
        <end position="107"/>
    </location>
</feature>
<dbReference type="AlphaFoldDB" id="A0A139SSH4"/>
<dbReference type="OrthoDB" id="3436513at2"/>